<feature type="transmembrane region" description="Helical" evidence="6">
    <location>
        <begin position="336"/>
        <end position="356"/>
    </location>
</feature>
<dbReference type="AlphaFoldDB" id="A0A2W5UU39"/>
<evidence type="ECO:0000313" key="8">
    <source>
        <dbReference type="EMBL" id="PZR06814.1"/>
    </source>
</evidence>
<evidence type="ECO:0000256" key="1">
    <source>
        <dbReference type="ARBA" id="ARBA00004141"/>
    </source>
</evidence>
<evidence type="ECO:0000259" key="7">
    <source>
        <dbReference type="Pfam" id="PF14378"/>
    </source>
</evidence>
<keyword evidence="4 6" id="KW-0472">Membrane</keyword>
<evidence type="ECO:0000256" key="6">
    <source>
        <dbReference type="SAM" id="Phobius"/>
    </source>
</evidence>
<feature type="region of interest" description="Disordered" evidence="5">
    <location>
        <begin position="1"/>
        <end position="26"/>
    </location>
</feature>
<dbReference type="PANTHER" id="PTHR31310:SF7">
    <property type="entry name" value="PA-PHOSPHATASE RELATED-FAMILY PROTEIN DDB_G0268928"/>
    <property type="match status" value="1"/>
</dbReference>
<evidence type="ECO:0000256" key="3">
    <source>
        <dbReference type="ARBA" id="ARBA00022989"/>
    </source>
</evidence>
<feature type="transmembrane region" description="Helical" evidence="6">
    <location>
        <begin position="68"/>
        <end position="101"/>
    </location>
</feature>
<dbReference type="Gene3D" id="1.20.144.10">
    <property type="entry name" value="Phosphatidic acid phosphatase type 2/haloperoxidase"/>
    <property type="match status" value="1"/>
</dbReference>
<evidence type="ECO:0000313" key="9">
    <source>
        <dbReference type="Proteomes" id="UP000249432"/>
    </source>
</evidence>
<dbReference type="Proteomes" id="UP000249432">
    <property type="component" value="Unassembled WGS sequence"/>
</dbReference>
<evidence type="ECO:0000256" key="4">
    <source>
        <dbReference type="ARBA" id="ARBA00023136"/>
    </source>
</evidence>
<organism evidence="8 9">
    <name type="scientific">Corynebacterium kroppenstedtii</name>
    <dbReference type="NCBI Taxonomy" id="161879"/>
    <lineage>
        <taxon>Bacteria</taxon>
        <taxon>Bacillati</taxon>
        <taxon>Actinomycetota</taxon>
        <taxon>Actinomycetes</taxon>
        <taxon>Mycobacteriales</taxon>
        <taxon>Corynebacteriaceae</taxon>
        <taxon>Corynebacterium</taxon>
    </lineage>
</organism>
<feature type="domain" description="Inositolphosphotransferase Aur1/Ipt1" evidence="7">
    <location>
        <begin position="331"/>
        <end position="399"/>
    </location>
</feature>
<proteinExistence type="predicted"/>
<dbReference type="InterPro" id="IPR052185">
    <property type="entry name" value="IPC_Synthase-Related"/>
</dbReference>
<name>A0A2W5UU39_9CORY</name>
<evidence type="ECO:0000256" key="2">
    <source>
        <dbReference type="ARBA" id="ARBA00022692"/>
    </source>
</evidence>
<keyword evidence="3 6" id="KW-1133">Transmembrane helix</keyword>
<dbReference type="PANTHER" id="PTHR31310">
    <property type="match status" value="1"/>
</dbReference>
<dbReference type="RefSeq" id="WP_303733873.1">
    <property type="nucleotide sequence ID" value="NZ_CAKZHK010000006.1"/>
</dbReference>
<protein>
    <submittedName>
        <fullName evidence="8">Inositol phosphorylceramide synthase</fullName>
    </submittedName>
</protein>
<comment type="caution">
    <text evidence="8">The sequence shown here is derived from an EMBL/GenBank/DDBJ whole genome shotgun (WGS) entry which is preliminary data.</text>
</comment>
<dbReference type="InterPro" id="IPR036938">
    <property type="entry name" value="PAP2/HPO_sf"/>
</dbReference>
<accession>A0A2W5UU39</accession>
<reference evidence="8 9" key="1">
    <citation type="submission" date="2017-08" db="EMBL/GenBank/DDBJ databases">
        <title>Infants hospitalized years apart are colonized by the same room-sourced microbial strains.</title>
        <authorList>
            <person name="Brooks B."/>
            <person name="Olm M.R."/>
            <person name="Firek B.A."/>
            <person name="Baker R."/>
            <person name="Thomas B.C."/>
            <person name="Morowitz M.J."/>
            <person name="Banfield J.F."/>
        </authorList>
    </citation>
    <scope>NUCLEOTIDE SEQUENCE [LARGE SCALE GENOMIC DNA]</scope>
    <source>
        <strain evidence="8">S2_003_000_R1_3</strain>
    </source>
</reference>
<feature type="transmembrane region" description="Helical" evidence="6">
    <location>
        <begin position="387"/>
        <end position="406"/>
    </location>
</feature>
<evidence type="ECO:0000256" key="5">
    <source>
        <dbReference type="SAM" id="MobiDB-lite"/>
    </source>
</evidence>
<feature type="transmembrane region" description="Helical" evidence="6">
    <location>
        <begin position="175"/>
        <end position="194"/>
    </location>
</feature>
<dbReference type="EMBL" id="QFRA01000001">
    <property type="protein sequence ID" value="PZR06814.1"/>
    <property type="molecule type" value="Genomic_DNA"/>
</dbReference>
<comment type="subcellular location">
    <subcellularLocation>
        <location evidence="1">Membrane</location>
        <topology evidence="1">Multi-pass membrane protein</topology>
    </subcellularLocation>
</comment>
<feature type="domain" description="Inositolphosphotransferase Aur1/Ipt1" evidence="7">
    <location>
        <begin position="160"/>
        <end position="240"/>
    </location>
</feature>
<dbReference type="Pfam" id="PF14378">
    <property type="entry name" value="PAP2_3"/>
    <property type="match status" value="2"/>
</dbReference>
<gene>
    <name evidence="8" type="ORF">DI525_00620</name>
</gene>
<keyword evidence="2 6" id="KW-0812">Transmembrane</keyword>
<sequence length="416" mass="47141">MTATDIYPDQKNDQARQDRSDGDRSVKERWTEHCRRRFANKGTYRYRLPWLRSLSQDQLVTTRRVGMAIWVVAICGIGVLAGWSEVGSFLIPLLFAGFAIYSLGHSRLAYILVDWGPFILFLLAYRGIKTVVGWMGIPVQWHVAPDVDRWLFGGTLPNVWLQEHWRYAHAPWWEFILMAVYSSYFFMPYTVAFIEWLRSRAEFRRYIVGLLAVSFIGLGIYVFVPAAPPWAAARCTPADVADQPSHTPCMFSAEHAGEGSILGPVNNKNDSPEPWVERLTSHAWSQIAPFGLAEGVKDFQDGARREERADGPTLGPVEPVPVGEGPLAKAQASSNLVSAIPSLHAGITMYFATFLFSRRRWKWGAVAFIYALTMGFALVFFAEHYVFDIILGWTLAAAVPLIQTWWMSRRRESINK</sequence>
<feature type="compositionally biased region" description="Basic and acidic residues" evidence="5">
    <location>
        <begin position="8"/>
        <end position="26"/>
    </location>
</feature>
<feature type="transmembrane region" description="Helical" evidence="6">
    <location>
        <begin position="363"/>
        <end position="381"/>
    </location>
</feature>
<dbReference type="GO" id="GO:0016020">
    <property type="term" value="C:membrane"/>
    <property type="evidence" value="ECO:0007669"/>
    <property type="project" value="UniProtKB-SubCell"/>
</dbReference>
<feature type="transmembrane region" description="Helical" evidence="6">
    <location>
        <begin position="206"/>
        <end position="224"/>
    </location>
</feature>
<dbReference type="SUPFAM" id="SSF48317">
    <property type="entry name" value="Acid phosphatase/Vanadium-dependent haloperoxidase"/>
    <property type="match status" value="1"/>
</dbReference>
<dbReference type="InterPro" id="IPR026841">
    <property type="entry name" value="Aur1/Ipt1"/>
</dbReference>